<sequence>MKTVLVTAVAAATALLPGAANAADRHEVTLEPTARLTPDGTQAVVTGTYTCEGVQGPVRLRVTLRTHQKRELNADEKQAVSGLYQWLGLPALPVPKTTTSNTSREQILDGTCDGTAKAHPWRHTFTGGVEKGTKASVTVAMTSVDARTAESRKLADATGDVTFA</sequence>
<organism evidence="2 3">
    <name type="scientific">Streptomyces venezuelae</name>
    <dbReference type="NCBI Taxonomy" id="54571"/>
    <lineage>
        <taxon>Bacteria</taxon>
        <taxon>Bacillati</taxon>
        <taxon>Actinomycetota</taxon>
        <taxon>Actinomycetes</taxon>
        <taxon>Kitasatosporales</taxon>
        <taxon>Streptomycetaceae</taxon>
        <taxon>Streptomyces</taxon>
    </lineage>
</organism>
<dbReference type="Proteomes" id="UP000324015">
    <property type="component" value="Chromosome"/>
</dbReference>
<evidence type="ECO:0000256" key="1">
    <source>
        <dbReference type="SAM" id="SignalP"/>
    </source>
</evidence>
<feature type="signal peptide" evidence="1">
    <location>
        <begin position="1"/>
        <end position="22"/>
    </location>
</feature>
<keyword evidence="1" id="KW-0732">Signal</keyword>
<feature type="chain" id="PRO_5024951134" description="Secreted protein" evidence="1">
    <location>
        <begin position="23"/>
        <end position="164"/>
    </location>
</feature>
<evidence type="ECO:0000313" key="2">
    <source>
        <dbReference type="EMBL" id="QES42871.1"/>
    </source>
</evidence>
<accession>A0A5P2CP14</accession>
<reference evidence="2 3" key="1">
    <citation type="submission" date="2018-05" db="EMBL/GenBank/DDBJ databases">
        <title>Streptomyces venezuelae.</title>
        <authorList>
            <person name="Kim W."/>
            <person name="Lee N."/>
            <person name="Cho B.-K."/>
        </authorList>
    </citation>
    <scope>NUCLEOTIDE SEQUENCE [LARGE SCALE GENOMIC DNA]</scope>
    <source>
        <strain evidence="2 3">ATCC 14585</strain>
    </source>
</reference>
<protein>
    <recommendedName>
        <fullName evidence="4">Secreted protein</fullName>
    </recommendedName>
</protein>
<dbReference type="RefSeq" id="WP_150185290.1">
    <property type="nucleotide sequence ID" value="NZ_CP029191.1"/>
</dbReference>
<name>A0A5P2CP14_STRVZ</name>
<dbReference type="AlphaFoldDB" id="A0A5P2CP14"/>
<gene>
    <name evidence="2" type="ORF">DEJ49_19405</name>
</gene>
<evidence type="ECO:0000313" key="3">
    <source>
        <dbReference type="Proteomes" id="UP000324015"/>
    </source>
</evidence>
<evidence type="ECO:0008006" key="4">
    <source>
        <dbReference type="Google" id="ProtNLM"/>
    </source>
</evidence>
<dbReference type="EMBL" id="CP029191">
    <property type="protein sequence ID" value="QES42871.1"/>
    <property type="molecule type" value="Genomic_DNA"/>
</dbReference>
<proteinExistence type="predicted"/>